<evidence type="ECO:0000313" key="2">
    <source>
        <dbReference type="EMBL" id="CAG8567636.1"/>
    </source>
</evidence>
<keyword evidence="1" id="KW-0175">Coiled coil</keyword>
<dbReference type="AlphaFoldDB" id="A0A9N9BKZ9"/>
<comment type="caution">
    <text evidence="2">The sequence shown here is derived from an EMBL/GenBank/DDBJ whole genome shotgun (WGS) entry which is preliminary data.</text>
</comment>
<sequence length="46" mass="5660">MVQLEELLTINEEEEKMIELKIKKIEIDQELEKEQQEEVKIFLKQE</sequence>
<protein>
    <submittedName>
        <fullName evidence="2">15283_t:CDS:1</fullName>
    </submittedName>
</protein>
<feature type="coiled-coil region" evidence="1">
    <location>
        <begin position="10"/>
        <end position="37"/>
    </location>
</feature>
<proteinExistence type="predicted"/>
<dbReference type="EMBL" id="CAJVPV010004147">
    <property type="protein sequence ID" value="CAG8567636.1"/>
    <property type="molecule type" value="Genomic_DNA"/>
</dbReference>
<name>A0A9N9BKZ9_9GLOM</name>
<gene>
    <name evidence="2" type="ORF">AMORRO_LOCUS6315</name>
</gene>
<organism evidence="2 3">
    <name type="scientific">Acaulospora morrowiae</name>
    <dbReference type="NCBI Taxonomy" id="94023"/>
    <lineage>
        <taxon>Eukaryota</taxon>
        <taxon>Fungi</taxon>
        <taxon>Fungi incertae sedis</taxon>
        <taxon>Mucoromycota</taxon>
        <taxon>Glomeromycotina</taxon>
        <taxon>Glomeromycetes</taxon>
        <taxon>Diversisporales</taxon>
        <taxon>Acaulosporaceae</taxon>
        <taxon>Acaulospora</taxon>
    </lineage>
</organism>
<evidence type="ECO:0000313" key="3">
    <source>
        <dbReference type="Proteomes" id="UP000789342"/>
    </source>
</evidence>
<feature type="non-terminal residue" evidence="2">
    <location>
        <position position="46"/>
    </location>
</feature>
<dbReference type="Proteomes" id="UP000789342">
    <property type="component" value="Unassembled WGS sequence"/>
</dbReference>
<accession>A0A9N9BKZ9</accession>
<evidence type="ECO:0000256" key="1">
    <source>
        <dbReference type="SAM" id="Coils"/>
    </source>
</evidence>
<reference evidence="2" key="1">
    <citation type="submission" date="2021-06" db="EMBL/GenBank/DDBJ databases">
        <authorList>
            <person name="Kallberg Y."/>
            <person name="Tangrot J."/>
            <person name="Rosling A."/>
        </authorList>
    </citation>
    <scope>NUCLEOTIDE SEQUENCE</scope>
    <source>
        <strain evidence="2">CL551</strain>
    </source>
</reference>
<keyword evidence="3" id="KW-1185">Reference proteome</keyword>